<dbReference type="Pfam" id="PF00293">
    <property type="entry name" value="NUDIX"/>
    <property type="match status" value="1"/>
</dbReference>
<evidence type="ECO:0000256" key="1">
    <source>
        <dbReference type="ARBA" id="ARBA00022801"/>
    </source>
</evidence>
<dbReference type="PANTHER" id="PTHR43736:SF1">
    <property type="entry name" value="DIHYDRONEOPTERIN TRIPHOSPHATE DIPHOSPHATASE"/>
    <property type="match status" value="1"/>
</dbReference>
<protein>
    <submittedName>
        <fullName evidence="3">NUDIX hydrolase</fullName>
    </submittedName>
</protein>
<feature type="domain" description="Nudix hydrolase" evidence="2">
    <location>
        <begin position="4"/>
        <end position="135"/>
    </location>
</feature>
<dbReference type="EMBL" id="MUXF01000008">
    <property type="protein sequence ID" value="PUE66788.1"/>
    <property type="molecule type" value="Genomic_DNA"/>
</dbReference>
<name>A0ABX5JMG5_9BACT</name>
<dbReference type="GO" id="GO:0016787">
    <property type="term" value="F:hydrolase activity"/>
    <property type="evidence" value="ECO:0007669"/>
    <property type="project" value="UniProtKB-KW"/>
</dbReference>
<evidence type="ECO:0000259" key="2">
    <source>
        <dbReference type="PROSITE" id="PS51462"/>
    </source>
</evidence>
<organism evidence="3 4">
    <name type="scientific">Arcobacter lacus</name>
    <dbReference type="NCBI Taxonomy" id="1912876"/>
    <lineage>
        <taxon>Bacteria</taxon>
        <taxon>Pseudomonadati</taxon>
        <taxon>Campylobacterota</taxon>
        <taxon>Epsilonproteobacteria</taxon>
        <taxon>Campylobacterales</taxon>
        <taxon>Arcobacteraceae</taxon>
        <taxon>Arcobacter</taxon>
    </lineage>
</organism>
<evidence type="ECO:0000313" key="3">
    <source>
        <dbReference type="EMBL" id="PUE66788.1"/>
    </source>
</evidence>
<dbReference type="InterPro" id="IPR015797">
    <property type="entry name" value="NUDIX_hydrolase-like_dom_sf"/>
</dbReference>
<dbReference type="CDD" id="cd18873">
    <property type="entry name" value="NUDIX_NadM_like"/>
    <property type="match status" value="1"/>
</dbReference>
<keyword evidence="4" id="KW-1185">Reference proteome</keyword>
<sequence>MIKTPFLAVDGIIKLYDENENFQGIVLIERLNRPLGIAIPGGFVDIGETVENAVIREMKEETSLDITIESLLGVYSDPARDERFHTASIVYVCKAYGKPLAQDDAKEVYIYKKDEIPLDKLVFDHKQIIMDFLEKDFYSL</sequence>
<proteinExistence type="predicted"/>
<gene>
    <name evidence="3" type="ORF">B0175_05325</name>
</gene>
<dbReference type="Proteomes" id="UP000251311">
    <property type="component" value="Unassembled WGS sequence"/>
</dbReference>
<evidence type="ECO:0000313" key="4">
    <source>
        <dbReference type="Proteomes" id="UP000251311"/>
    </source>
</evidence>
<reference evidence="3 4" key="1">
    <citation type="submission" date="2017-02" db="EMBL/GenBank/DDBJ databases">
        <title>Arcobacter lacus sp. nov., a new species isolated from reclaimed water.</title>
        <authorList>
            <person name="Figueras M.J."/>
            <person name="Perez-Cataluna A."/>
            <person name="Salas-Masso N."/>
        </authorList>
    </citation>
    <scope>NUCLEOTIDE SEQUENCE [LARGE SCALE GENOMIC DNA]</scope>
    <source>
        <strain evidence="3 4">RW43-9</strain>
    </source>
</reference>
<dbReference type="InterPro" id="IPR000086">
    <property type="entry name" value="NUDIX_hydrolase_dom"/>
</dbReference>
<dbReference type="InterPro" id="IPR020476">
    <property type="entry name" value="Nudix_hydrolase"/>
</dbReference>
<keyword evidence="1 3" id="KW-0378">Hydrolase</keyword>
<accession>A0ABX5JMG5</accession>
<dbReference type="PROSITE" id="PS51462">
    <property type="entry name" value="NUDIX"/>
    <property type="match status" value="1"/>
</dbReference>
<dbReference type="Gene3D" id="3.90.79.10">
    <property type="entry name" value="Nucleoside Triphosphate Pyrophosphohydrolase"/>
    <property type="match status" value="1"/>
</dbReference>
<dbReference type="RefSeq" id="WP_108527620.1">
    <property type="nucleotide sequence ID" value="NZ_MUXF01000008.1"/>
</dbReference>
<dbReference type="PANTHER" id="PTHR43736">
    <property type="entry name" value="ADP-RIBOSE PYROPHOSPHATASE"/>
    <property type="match status" value="1"/>
</dbReference>
<dbReference type="PRINTS" id="PR00502">
    <property type="entry name" value="NUDIXFAMILY"/>
</dbReference>
<comment type="caution">
    <text evidence="3">The sequence shown here is derived from an EMBL/GenBank/DDBJ whole genome shotgun (WGS) entry which is preliminary data.</text>
</comment>
<dbReference type="SUPFAM" id="SSF55811">
    <property type="entry name" value="Nudix"/>
    <property type="match status" value="1"/>
</dbReference>